<evidence type="ECO:0000256" key="7">
    <source>
        <dbReference type="ARBA" id="ARBA00023002"/>
    </source>
</evidence>
<evidence type="ECO:0000313" key="8">
    <source>
        <dbReference type="EMBL" id="VAW38714.1"/>
    </source>
</evidence>
<sequence>MSAKIIYTAVDEAPALATYSLLPIIQGYLNGSGISVGTKDISLSGRIIANFPENLTEDQRVPDNLAALGELAKTPEANIIKLPNISASIPQLKAAIKELQEDGFNVPDFPENPQNDAEKEIRTRYSKVLGSAVNPVLREGNSDRRAAVAVKEYAKKHPHSMGPWSADSRSHVSTMSNGDFCANEKSTTIAEATEAKIEFVDNEGNVTTLKDGLEYQAGEVVDGTFMSRNALTAFLEDQINDAKDKDVLFSLHMKATMMKVSDPIIFGHCVKVFFKDAIAKHADTIKELGVNFNNGLGDLYNKIETLPEDKKAAIEADIQAVYATRPEIAMVDSDKGITNLHVPSDVIIDASMPAAIRSSGQMWGPDGKQHDTKFVIPDHSYASLYQAAVDNCIKNGAFDPSTMGTVPNVGLMAQKAEEYGSHDKTFQAPGNGTIRIVDAAGNTLIEHTVEEGDIWRSCQAKDAPIRDWVKLAVTRARATGVPAIFWLDADRAHDAELIAKVNKYLKDFDTEGLDISIKPVAEAATISLQRMREGKDTISVTGNVLRDYNTDLFPILELGTSAKMLSIVPLMQGGGLFETGAGGSAPKHVQQFIKENHLRWDSLGEFLALAESLEHLGNATGNEKAKLFSSTLGEANCKFLDSDKSPSRKCGELDNRGSHFYLAMYWAEALAAQKEDKELQSRFESVAMELQMNEAQIVGEMISVQGSPVDMGGYYHPDTEKVSKAMRPSATFNKVLESLCAETV</sequence>
<dbReference type="EC" id="1.1.1.42" evidence="8"/>
<keyword evidence="7 8" id="KW-0560">Oxidoreductase</keyword>
<dbReference type="InterPro" id="IPR004436">
    <property type="entry name" value="Isocitrate_DH_NADP_mono"/>
</dbReference>
<dbReference type="GO" id="GO:0006099">
    <property type="term" value="P:tricarboxylic acid cycle"/>
    <property type="evidence" value="ECO:0007669"/>
    <property type="project" value="UniProtKB-KW"/>
</dbReference>
<evidence type="ECO:0000256" key="3">
    <source>
        <dbReference type="ARBA" id="ARBA00022532"/>
    </source>
</evidence>
<keyword evidence="2" id="KW-0329">Glyoxylate bypass</keyword>
<dbReference type="SUPFAM" id="SSF53659">
    <property type="entry name" value="Isocitrate/Isopropylmalate dehydrogenase-like"/>
    <property type="match status" value="1"/>
</dbReference>
<keyword evidence="4" id="KW-0479">Metal-binding</keyword>
<proteinExistence type="predicted"/>
<accession>A0A3B0W517</accession>
<organism evidence="8">
    <name type="scientific">hydrothermal vent metagenome</name>
    <dbReference type="NCBI Taxonomy" id="652676"/>
    <lineage>
        <taxon>unclassified sequences</taxon>
        <taxon>metagenomes</taxon>
        <taxon>ecological metagenomes</taxon>
    </lineage>
</organism>
<gene>
    <name evidence="8" type="ORF">MNBD_DELTA02-590</name>
</gene>
<dbReference type="PANTHER" id="PTHR36999">
    <property type="entry name" value="ISOCITRATE DEHYDROGENASE [NADP]"/>
    <property type="match status" value="1"/>
</dbReference>
<evidence type="ECO:0000256" key="4">
    <source>
        <dbReference type="ARBA" id="ARBA00022723"/>
    </source>
</evidence>
<evidence type="ECO:0000256" key="2">
    <source>
        <dbReference type="ARBA" id="ARBA00022435"/>
    </source>
</evidence>
<dbReference type="PIRSF" id="PIRSF009407">
    <property type="entry name" value="IDH_monmr"/>
    <property type="match status" value="1"/>
</dbReference>
<evidence type="ECO:0000256" key="5">
    <source>
        <dbReference type="ARBA" id="ARBA00022842"/>
    </source>
</evidence>
<name>A0A3B0W517_9ZZZZ</name>
<keyword evidence="5" id="KW-0460">Magnesium</keyword>
<keyword evidence="3" id="KW-0816">Tricarboxylic acid cycle</keyword>
<dbReference type="GO" id="GO:0006097">
    <property type="term" value="P:glyoxylate cycle"/>
    <property type="evidence" value="ECO:0007669"/>
    <property type="project" value="UniProtKB-KW"/>
</dbReference>
<dbReference type="GO" id="GO:0004450">
    <property type="term" value="F:isocitrate dehydrogenase (NADP+) activity"/>
    <property type="evidence" value="ECO:0007669"/>
    <property type="project" value="UniProtKB-EC"/>
</dbReference>
<comment type="cofactor">
    <cofactor evidence="1">
        <name>Mg(2+)</name>
        <dbReference type="ChEBI" id="CHEBI:18420"/>
    </cofactor>
</comment>
<keyword evidence="6" id="KW-0521">NADP</keyword>
<dbReference type="PANTHER" id="PTHR36999:SF1">
    <property type="entry name" value="ISOCITRATE DEHYDROGENASE (NADP(+))"/>
    <property type="match status" value="1"/>
</dbReference>
<dbReference type="GO" id="GO:0046872">
    <property type="term" value="F:metal ion binding"/>
    <property type="evidence" value="ECO:0007669"/>
    <property type="project" value="UniProtKB-KW"/>
</dbReference>
<dbReference type="Pfam" id="PF03971">
    <property type="entry name" value="IDH"/>
    <property type="match status" value="1"/>
</dbReference>
<protein>
    <submittedName>
        <fullName evidence="8">Isocitrate dehydrogenase [NADP] Monomeric isocitrate dehydrogenase [NADP]</fullName>
        <ecNumber evidence="8">1.1.1.42</ecNumber>
    </submittedName>
</protein>
<dbReference type="EMBL" id="UOEZ01000078">
    <property type="protein sequence ID" value="VAW38714.1"/>
    <property type="molecule type" value="Genomic_DNA"/>
</dbReference>
<dbReference type="NCBIfam" id="TIGR00178">
    <property type="entry name" value="monomer_idh"/>
    <property type="match status" value="1"/>
</dbReference>
<reference evidence="8" key="1">
    <citation type="submission" date="2018-06" db="EMBL/GenBank/DDBJ databases">
        <authorList>
            <person name="Zhirakovskaya E."/>
        </authorList>
    </citation>
    <scope>NUCLEOTIDE SEQUENCE</scope>
</reference>
<evidence type="ECO:0000256" key="1">
    <source>
        <dbReference type="ARBA" id="ARBA00001946"/>
    </source>
</evidence>
<evidence type="ECO:0000256" key="6">
    <source>
        <dbReference type="ARBA" id="ARBA00022857"/>
    </source>
</evidence>
<dbReference type="Gene3D" id="3.40.718.10">
    <property type="entry name" value="Isopropylmalate Dehydrogenase"/>
    <property type="match status" value="1"/>
</dbReference>
<dbReference type="AlphaFoldDB" id="A0A3B0W517"/>